<dbReference type="InterPro" id="IPR029063">
    <property type="entry name" value="SAM-dependent_MTases_sf"/>
</dbReference>
<evidence type="ECO:0000313" key="1">
    <source>
        <dbReference type="EMBL" id="MBL0743161.1"/>
    </source>
</evidence>
<name>A0ABS1KUM6_9BACT</name>
<sequence length="179" mass="19233">MELSVAIQLIKKGIPVSSAGQVWMDLGAGKGLFSHALATLLPEGSTVHAIDKDGAALRSITFSVPGVTVSTTQKDFVQYDHGSASAHGILMANSIHFVSNKIAFLRQLKKQFLPGGRLIIVEYDTDAANAWVPYPIRYASLQKLLGELGFADISKLDETPSRFSRIQIYSAAATWDGAA</sequence>
<organism evidence="1 2">
    <name type="scientific">Chryseolinea lacunae</name>
    <dbReference type="NCBI Taxonomy" id="2801331"/>
    <lineage>
        <taxon>Bacteria</taxon>
        <taxon>Pseudomonadati</taxon>
        <taxon>Bacteroidota</taxon>
        <taxon>Cytophagia</taxon>
        <taxon>Cytophagales</taxon>
        <taxon>Fulvivirgaceae</taxon>
        <taxon>Chryseolinea</taxon>
    </lineage>
</organism>
<protein>
    <submittedName>
        <fullName evidence="1">Methyltransferase domain-containing protein</fullName>
    </submittedName>
</protein>
<reference evidence="1 2" key="1">
    <citation type="submission" date="2021-01" db="EMBL/GenBank/DDBJ databases">
        <title>Chryseolinea sp. Jin1 Genome sequencing and assembly.</title>
        <authorList>
            <person name="Kim I."/>
        </authorList>
    </citation>
    <scope>NUCLEOTIDE SEQUENCE [LARGE SCALE GENOMIC DNA]</scope>
    <source>
        <strain evidence="1 2">Jin1</strain>
    </source>
</reference>
<dbReference type="Pfam" id="PF13489">
    <property type="entry name" value="Methyltransf_23"/>
    <property type="match status" value="1"/>
</dbReference>
<dbReference type="GO" id="GO:0032259">
    <property type="term" value="P:methylation"/>
    <property type="evidence" value="ECO:0007669"/>
    <property type="project" value="UniProtKB-KW"/>
</dbReference>
<accession>A0ABS1KUM6</accession>
<gene>
    <name evidence="1" type="ORF">JI741_18160</name>
</gene>
<dbReference type="EMBL" id="JAERRB010000006">
    <property type="protein sequence ID" value="MBL0743161.1"/>
    <property type="molecule type" value="Genomic_DNA"/>
</dbReference>
<dbReference type="RefSeq" id="WP_202012225.1">
    <property type="nucleotide sequence ID" value="NZ_JAERRB010000006.1"/>
</dbReference>
<keyword evidence="1" id="KW-0808">Transferase</keyword>
<keyword evidence="2" id="KW-1185">Reference proteome</keyword>
<evidence type="ECO:0000313" key="2">
    <source>
        <dbReference type="Proteomes" id="UP000613030"/>
    </source>
</evidence>
<dbReference type="SUPFAM" id="SSF53335">
    <property type="entry name" value="S-adenosyl-L-methionine-dependent methyltransferases"/>
    <property type="match status" value="1"/>
</dbReference>
<dbReference type="GO" id="GO:0008168">
    <property type="term" value="F:methyltransferase activity"/>
    <property type="evidence" value="ECO:0007669"/>
    <property type="project" value="UniProtKB-KW"/>
</dbReference>
<dbReference type="Gene3D" id="3.40.50.150">
    <property type="entry name" value="Vaccinia Virus protein VP39"/>
    <property type="match status" value="1"/>
</dbReference>
<keyword evidence="1" id="KW-0489">Methyltransferase</keyword>
<dbReference type="Proteomes" id="UP000613030">
    <property type="component" value="Unassembled WGS sequence"/>
</dbReference>
<comment type="caution">
    <text evidence="1">The sequence shown here is derived from an EMBL/GenBank/DDBJ whole genome shotgun (WGS) entry which is preliminary data.</text>
</comment>
<proteinExistence type="predicted"/>